<dbReference type="Gramene" id="CDF35036">
    <property type="protein sequence ID" value="CDF35036"/>
    <property type="gene ID" value="CHC_T00003486001"/>
</dbReference>
<gene>
    <name evidence="2" type="ORF">CHC_T00003486001</name>
</gene>
<sequence length="27" mass="3201">MRRLGSGQILVERQRLTMSRNSRTTRP</sequence>
<evidence type="ECO:0000313" key="3">
    <source>
        <dbReference type="Proteomes" id="UP000012073"/>
    </source>
</evidence>
<dbReference type="KEGG" id="ccp:CHC_T00003486001"/>
<feature type="compositionally biased region" description="Polar residues" evidence="1">
    <location>
        <begin position="16"/>
        <end position="27"/>
    </location>
</feature>
<dbReference type="EMBL" id="HG001715">
    <property type="protein sequence ID" value="CDF35036.1"/>
    <property type="molecule type" value="Genomic_DNA"/>
</dbReference>
<name>R7QCA7_CHOCR</name>
<protein>
    <submittedName>
        <fullName evidence="2">Uncharacterized protein</fullName>
    </submittedName>
</protein>
<dbReference type="RefSeq" id="XP_005714855.1">
    <property type="nucleotide sequence ID" value="XM_005714798.1"/>
</dbReference>
<organism evidence="2 3">
    <name type="scientific">Chondrus crispus</name>
    <name type="common">Carrageen Irish moss</name>
    <name type="synonym">Polymorpha crispa</name>
    <dbReference type="NCBI Taxonomy" id="2769"/>
    <lineage>
        <taxon>Eukaryota</taxon>
        <taxon>Rhodophyta</taxon>
        <taxon>Florideophyceae</taxon>
        <taxon>Rhodymeniophycidae</taxon>
        <taxon>Gigartinales</taxon>
        <taxon>Gigartinaceae</taxon>
        <taxon>Chondrus</taxon>
    </lineage>
</organism>
<reference evidence="3" key="1">
    <citation type="journal article" date="2013" name="Proc. Natl. Acad. Sci. U.S.A.">
        <title>Genome structure and metabolic features in the red seaweed Chondrus crispus shed light on evolution of the Archaeplastida.</title>
        <authorList>
            <person name="Collen J."/>
            <person name="Porcel B."/>
            <person name="Carre W."/>
            <person name="Ball S.G."/>
            <person name="Chaparro C."/>
            <person name="Tonon T."/>
            <person name="Barbeyron T."/>
            <person name="Michel G."/>
            <person name="Noel B."/>
            <person name="Valentin K."/>
            <person name="Elias M."/>
            <person name="Artiguenave F."/>
            <person name="Arun A."/>
            <person name="Aury J.M."/>
            <person name="Barbosa-Neto J.F."/>
            <person name="Bothwell J.H."/>
            <person name="Bouget F.Y."/>
            <person name="Brillet L."/>
            <person name="Cabello-Hurtado F."/>
            <person name="Capella-Gutierrez S."/>
            <person name="Charrier B."/>
            <person name="Cladiere L."/>
            <person name="Cock J.M."/>
            <person name="Coelho S.M."/>
            <person name="Colleoni C."/>
            <person name="Czjzek M."/>
            <person name="Da Silva C."/>
            <person name="Delage L."/>
            <person name="Denoeud F."/>
            <person name="Deschamps P."/>
            <person name="Dittami S.M."/>
            <person name="Gabaldon T."/>
            <person name="Gachon C.M."/>
            <person name="Groisillier A."/>
            <person name="Herve C."/>
            <person name="Jabbari K."/>
            <person name="Katinka M."/>
            <person name="Kloareg B."/>
            <person name="Kowalczyk N."/>
            <person name="Labadie K."/>
            <person name="Leblanc C."/>
            <person name="Lopez P.J."/>
            <person name="McLachlan D.H."/>
            <person name="Meslet-Cladiere L."/>
            <person name="Moustafa A."/>
            <person name="Nehr Z."/>
            <person name="Nyvall Collen P."/>
            <person name="Panaud O."/>
            <person name="Partensky F."/>
            <person name="Poulain J."/>
            <person name="Rensing S.A."/>
            <person name="Rousvoal S."/>
            <person name="Samson G."/>
            <person name="Symeonidi A."/>
            <person name="Weissenbach J."/>
            <person name="Zambounis A."/>
            <person name="Wincker P."/>
            <person name="Boyen C."/>
        </authorList>
    </citation>
    <scope>NUCLEOTIDE SEQUENCE [LARGE SCALE GENOMIC DNA]</scope>
    <source>
        <strain evidence="3">cv. Stackhouse</strain>
    </source>
</reference>
<dbReference type="AlphaFoldDB" id="R7QCA7"/>
<feature type="region of interest" description="Disordered" evidence="1">
    <location>
        <begin position="1"/>
        <end position="27"/>
    </location>
</feature>
<evidence type="ECO:0000313" key="2">
    <source>
        <dbReference type="EMBL" id="CDF35036.1"/>
    </source>
</evidence>
<dbReference type="GeneID" id="17322572"/>
<evidence type="ECO:0000256" key="1">
    <source>
        <dbReference type="SAM" id="MobiDB-lite"/>
    </source>
</evidence>
<proteinExistence type="predicted"/>
<dbReference type="Proteomes" id="UP000012073">
    <property type="component" value="Unassembled WGS sequence"/>
</dbReference>
<keyword evidence="3" id="KW-1185">Reference proteome</keyword>
<accession>R7QCA7</accession>